<dbReference type="EMBL" id="ANOH01000446">
    <property type="protein sequence ID" value="EMI52136.1"/>
    <property type="molecule type" value="Genomic_DNA"/>
</dbReference>
<accession>M5U2P6</accession>
<feature type="transmembrane region" description="Helical" evidence="1">
    <location>
        <begin position="50"/>
        <end position="74"/>
    </location>
</feature>
<dbReference type="AlphaFoldDB" id="M5U2P6"/>
<keyword evidence="1" id="KW-0472">Membrane</keyword>
<evidence type="ECO:0000313" key="2">
    <source>
        <dbReference type="EMBL" id="EMI52136.1"/>
    </source>
</evidence>
<keyword evidence="3" id="KW-1185">Reference proteome</keyword>
<dbReference type="Proteomes" id="UP000011885">
    <property type="component" value="Unassembled WGS sequence"/>
</dbReference>
<feature type="transmembrane region" description="Helical" evidence="1">
    <location>
        <begin position="193"/>
        <end position="212"/>
    </location>
</feature>
<feature type="transmembrane region" description="Helical" evidence="1">
    <location>
        <begin position="129"/>
        <end position="150"/>
    </location>
</feature>
<comment type="caution">
    <text evidence="2">The sequence shown here is derived from an EMBL/GenBank/DDBJ whole genome shotgun (WGS) entry which is preliminary data.</text>
</comment>
<sequence>MHELGLGQIMIGAFHLPLRSERIRVRRTAEGNTDNAASRPSDRDVHAARIDWVFCLITIVQLVSISAAATAFCPSRLNSDIDKPGVHVWSIAAIGSLLCIAPTLLAAQYAGRRIVRHAFAVAQVVWSGVIIYLCGGVAVSHLCIIISLLMLTLYRDYRVLLTASLLASADYVFRSMLFPHTLYGDRIVIEYQWLEHLNWLLITTGFLSVICYRRDRFAKRVRAGAMATNAETRPDPTAASNLAVEQDRLNAALQAMVTDLADTLSASDDALEAINALLERIAISVNLLHERSRSSRVNSLTNLANTVYDRKNDIADYLTKDSRGKHFPSMFKDLASKLGTEHSDHQRELEAIQEAVEHLKRLVEQSVASREETLSC</sequence>
<proteinExistence type="predicted"/>
<evidence type="ECO:0000256" key="1">
    <source>
        <dbReference type="SAM" id="Phobius"/>
    </source>
</evidence>
<dbReference type="PATRIC" id="fig|1263870.3.peg.6809"/>
<name>M5U2P6_9BACT</name>
<organism evidence="2 3">
    <name type="scientific">Rhodopirellula sallentina SM41</name>
    <dbReference type="NCBI Taxonomy" id="1263870"/>
    <lineage>
        <taxon>Bacteria</taxon>
        <taxon>Pseudomonadati</taxon>
        <taxon>Planctomycetota</taxon>
        <taxon>Planctomycetia</taxon>
        <taxon>Pirellulales</taxon>
        <taxon>Pirellulaceae</taxon>
        <taxon>Rhodopirellula</taxon>
    </lineage>
</organism>
<evidence type="ECO:0000313" key="3">
    <source>
        <dbReference type="Proteomes" id="UP000011885"/>
    </source>
</evidence>
<reference evidence="2 3" key="1">
    <citation type="journal article" date="2013" name="Mar. Genomics">
        <title>Expression of sulfatases in Rhodopirellula baltica and the diversity of sulfatases in the genus Rhodopirellula.</title>
        <authorList>
            <person name="Wegner C.E."/>
            <person name="Richter-Heitmann T."/>
            <person name="Klindworth A."/>
            <person name="Klockow C."/>
            <person name="Richter M."/>
            <person name="Achstetter T."/>
            <person name="Glockner F.O."/>
            <person name="Harder J."/>
        </authorList>
    </citation>
    <scope>NUCLEOTIDE SEQUENCE [LARGE SCALE GENOMIC DNA]</scope>
    <source>
        <strain evidence="2 3">SM41</strain>
    </source>
</reference>
<feature type="transmembrane region" description="Helical" evidence="1">
    <location>
        <begin position="86"/>
        <end position="109"/>
    </location>
</feature>
<gene>
    <name evidence="2" type="ORF">RSSM_06427</name>
</gene>
<protein>
    <submittedName>
        <fullName evidence="2">Sensor protein</fullName>
    </submittedName>
</protein>
<keyword evidence="1" id="KW-0812">Transmembrane</keyword>
<keyword evidence="1" id="KW-1133">Transmembrane helix</keyword>